<evidence type="ECO:0000313" key="10">
    <source>
        <dbReference type="EMBL" id="RKN65759.1"/>
    </source>
</evidence>
<dbReference type="Pfam" id="PF11734">
    <property type="entry name" value="TilS_C"/>
    <property type="match status" value="1"/>
</dbReference>
<reference evidence="10 11" key="1">
    <citation type="journal article" date="2007" name="Int. J. Syst. Evol. Microbiol.">
        <title>Paenibacillus ginsengarvi sp. nov., isolated from soil from ginseng cultivation.</title>
        <authorList>
            <person name="Yoon M.H."/>
            <person name="Ten L.N."/>
            <person name="Im W.T."/>
        </authorList>
    </citation>
    <scope>NUCLEOTIDE SEQUENCE [LARGE SCALE GENOMIC DNA]</scope>
    <source>
        <strain evidence="10 11">KCTC 13059</strain>
    </source>
</reference>
<comment type="similarity">
    <text evidence="8">Belongs to the tRNA(Ile)-lysidine synthase family.</text>
</comment>
<dbReference type="InterPro" id="IPR012796">
    <property type="entry name" value="Lysidine-tRNA-synth_C"/>
</dbReference>
<dbReference type="GO" id="GO:0005524">
    <property type="term" value="F:ATP binding"/>
    <property type="evidence" value="ECO:0007669"/>
    <property type="project" value="UniProtKB-UniRule"/>
</dbReference>
<organism evidence="10 11">
    <name type="scientific">Paenibacillus ginsengarvi</name>
    <dbReference type="NCBI Taxonomy" id="400777"/>
    <lineage>
        <taxon>Bacteria</taxon>
        <taxon>Bacillati</taxon>
        <taxon>Bacillota</taxon>
        <taxon>Bacilli</taxon>
        <taxon>Bacillales</taxon>
        <taxon>Paenibacillaceae</taxon>
        <taxon>Paenibacillus</taxon>
    </lineage>
</organism>
<keyword evidence="2 8" id="KW-0963">Cytoplasm</keyword>
<comment type="function">
    <text evidence="8">Ligates lysine onto the cytidine present at position 34 of the AUA codon-specific tRNA(Ile) that contains the anticodon CAU, in an ATP-dependent manner. Cytidine is converted to lysidine, thus changing the amino acid specificity of the tRNA from methionine to isoleucine.</text>
</comment>
<dbReference type="SUPFAM" id="SSF82829">
    <property type="entry name" value="MesJ substrate recognition domain-like"/>
    <property type="match status" value="1"/>
</dbReference>
<evidence type="ECO:0000259" key="9">
    <source>
        <dbReference type="SMART" id="SM00977"/>
    </source>
</evidence>
<dbReference type="PANTHER" id="PTHR43033:SF1">
    <property type="entry name" value="TRNA(ILE)-LYSIDINE SYNTHASE-RELATED"/>
    <property type="match status" value="1"/>
</dbReference>
<evidence type="ECO:0000256" key="3">
    <source>
        <dbReference type="ARBA" id="ARBA00022598"/>
    </source>
</evidence>
<dbReference type="AlphaFoldDB" id="A0A3B0AZP6"/>
<name>A0A3B0AZP6_9BACL</name>
<dbReference type="NCBIfam" id="TIGR02432">
    <property type="entry name" value="lysidine_TilS_N"/>
    <property type="match status" value="1"/>
</dbReference>
<comment type="subcellular location">
    <subcellularLocation>
        <location evidence="1 8">Cytoplasm</location>
    </subcellularLocation>
</comment>
<keyword evidence="11" id="KW-1185">Reference proteome</keyword>
<dbReference type="SUPFAM" id="SSF56037">
    <property type="entry name" value="PheT/TilS domain"/>
    <property type="match status" value="1"/>
</dbReference>
<evidence type="ECO:0000256" key="6">
    <source>
        <dbReference type="ARBA" id="ARBA00022840"/>
    </source>
</evidence>
<keyword evidence="6 8" id="KW-0067">ATP-binding</keyword>
<dbReference type="InterPro" id="IPR012094">
    <property type="entry name" value="tRNA_Ile_lys_synt"/>
</dbReference>
<dbReference type="InterPro" id="IPR011063">
    <property type="entry name" value="TilS/TtcA_N"/>
</dbReference>
<dbReference type="SUPFAM" id="SSF52402">
    <property type="entry name" value="Adenine nucleotide alpha hydrolases-like"/>
    <property type="match status" value="1"/>
</dbReference>
<comment type="caution">
    <text evidence="10">The sequence shown here is derived from an EMBL/GenBank/DDBJ whole genome shotgun (WGS) entry which is preliminary data.</text>
</comment>
<dbReference type="InterPro" id="IPR014729">
    <property type="entry name" value="Rossmann-like_a/b/a_fold"/>
</dbReference>
<evidence type="ECO:0000256" key="2">
    <source>
        <dbReference type="ARBA" id="ARBA00022490"/>
    </source>
</evidence>
<dbReference type="PANTHER" id="PTHR43033">
    <property type="entry name" value="TRNA(ILE)-LYSIDINE SYNTHASE-RELATED"/>
    <property type="match status" value="1"/>
</dbReference>
<keyword evidence="3 8" id="KW-0436">Ligase</keyword>
<dbReference type="GO" id="GO:0032267">
    <property type="term" value="F:tRNA(Ile)-lysidine synthase activity"/>
    <property type="evidence" value="ECO:0007669"/>
    <property type="project" value="UniProtKB-EC"/>
</dbReference>
<feature type="domain" description="Lysidine-tRNA(Ile) synthetase C-terminal" evidence="9">
    <location>
        <begin position="398"/>
        <end position="471"/>
    </location>
</feature>
<proteinExistence type="inferred from homology"/>
<dbReference type="GO" id="GO:0006400">
    <property type="term" value="P:tRNA modification"/>
    <property type="evidence" value="ECO:0007669"/>
    <property type="project" value="UniProtKB-UniRule"/>
</dbReference>
<dbReference type="Proteomes" id="UP000282311">
    <property type="component" value="Unassembled WGS sequence"/>
</dbReference>
<evidence type="ECO:0000256" key="1">
    <source>
        <dbReference type="ARBA" id="ARBA00004496"/>
    </source>
</evidence>
<sequence>MELADKVENVISRDRLACEGDRIVVAVSGGPDSMALLHVLFLLAPKFRFELMACHINHGFRPEESEREAEVVAAFAGRLGIPCEIGRFDLPAYIAETGLNAQVAAREKRYAYLHETAERYGANKIALAHHADDQAETVMMRVLRGTGPSGLSGMAVRRTEKKVELIRPFLRIYKSEIERHCDVSGIPVCRDSSNVSRKYFRNVVRLDVLPYLQTYNEKLPESLNRLAEMMRAEDDWMEAETKARFDELVALERKEGRVECSLVANRFAALPVALQRRLIKLILNYVFSENDLADYERIETIREAIVREGGRSLTLDLHERLKLVREYDTVSFVRQRLSDPVRYAYEITGPATVISVPEAGMELACELVGTAAIGLTPARRRTGRSEAFFDGDQVLFPLTVRGRQPGDRMEPLGLKGTKKVKDMFIDEKIPPSARDQFPLVLDAAGRVLWIPGLRRSAHAVVADTTTRVLVMNVRHVER</sequence>
<dbReference type="EC" id="6.3.4.19" evidence="8"/>
<dbReference type="Pfam" id="PF01171">
    <property type="entry name" value="ATP_bind_3"/>
    <property type="match status" value="1"/>
</dbReference>
<dbReference type="NCBIfam" id="TIGR02433">
    <property type="entry name" value="lysidine_TilS_C"/>
    <property type="match status" value="1"/>
</dbReference>
<protein>
    <recommendedName>
        <fullName evidence="8">tRNA(Ile)-lysidine synthase</fullName>
        <ecNumber evidence="8">6.3.4.19</ecNumber>
    </recommendedName>
    <alternativeName>
        <fullName evidence="8">tRNA(Ile)-2-lysyl-cytidine synthase</fullName>
    </alternativeName>
    <alternativeName>
        <fullName evidence="8">tRNA(Ile)-lysidine synthetase</fullName>
    </alternativeName>
</protein>
<evidence type="ECO:0000256" key="4">
    <source>
        <dbReference type="ARBA" id="ARBA00022694"/>
    </source>
</evidence>
<dbReference type="GO" id="GO:0005737">
    <property type="term" value="C:cytoplasm"/>
    <property type="evidence" value="ECO:0007669"/>
    <property type="project" value="UniProtKB-SubCell"/>
</dbReference>
<evidence type="ECO:0000256" key="7">
    <source>
        <dbReference type="ARBA" id="ARBA00048539"/>
    </source>
</evidence>
<feature type="binding site" evidence="8">
    <location>
        <begin position="28"/>
        <end position="33"/>
    </location>
    <ligand>
        <name>ATP</name>
        <dbReference type="ChEBI" id="CHEBI:30616"/>
    </ligand>
</feature>
<dbReference type="OrthoDB" id="9807403at2"/>
<keyword evidence="4 8" id="KW-0819">tRNA processing</keyword>
<comment type="catalytic activity">
    <reaction evidence="7 8">
        <text>cytidine(34) in tRNA(Ile2) + L-lysine + ATP = lysidine(34) in tRNA(Ile2) + AMP + diphosphate + H(+)</text>
        <dbReference type="Rhea" id="RHEA:43744"/>
        <dbReference type="Rhea" id="RHEA-COMP:10625"/>
        <dbReference type="Rhea" id="RHEA-COMP:10670"/>
        <dbReference type="ChEBI" id="CHEBI:15378"/>
        <dbReference type="ChEBI" id="CHEBI:30616"/>
        <dbReference type="ChEBI" id="CHEBI:32551"/>
        <dbReference type="ChEBI" id="CHEBI:33019"/>
        <dbReference type="ChEBI" id="CHEBI:82748"/>
        <dbReference type="ChEBI" id="CHEBI:83665"/>
        <dbReference type="ChEBI" id="CHEBI:456215"/>
        <dbReference type="EC" id="6.3.4.19"/>
    </reaction>
</comment>
<keyword evidence="5 8" id="KW-0547">Nucleotide-binding</keyword>
<evidence type="ECO:0000256" key="5">
    <source>
        <dbReference type="ARBA" id="ARBA00022741"/>
    </source>
</evidence>
<comment type="domain">
    <text evidence="8">The N-terminal region contains the highly conserved SGGXDS motif, predicted to be a P-loop motif involved in ATP binding.</text>
</comment>
<dbReference type="Gene3D" id="3.40.50.620">
    <property type="entry name" value="HUPs"/>
    <property type="match status" value="1"/>
</dbReference>
<accession>A0A3B0AZP6</accession>
<dbReference type="CDD" id="cd01992">
    <property type="entry name" value="TilS_N"/>
    <property type="match status" value="1"/>
</dbReference>
<dbReference type="SMART" id="SM00977">
    <property type="entry name" value="TilS_C"/>
    <property type="match status" value="1"/>
</dbReference>
<gene>
    <name evidence="8 10" type="primary">tilS</name>
    <name evidence="10" type="ORF">D7M11_32115</name>
</gene>
<dbReference type="RefSeq" id="WP_120751375.1">
    <property type="nucleotide sequence ID" value="NZ_RBAH01000036.1"/>
</dbReference>
<dbReference type="EMBL" id="RBAH01000036">
    <property type="protein sequence ID" value="RKN65759.1"/>
    <property type="molecule type" value="Genomic_DNA"/>
</dbReference>
<dbReference type="HAMAP" id="MF_01161">
    <property type="entry name" value="tRNA_Ile_lys_synt"/>
    <property type="match status" value="1"/>
</dbReference>
<dbReference type="InterPro" id="IPR012795">
    <property type="entry name" value="tRNA_Ile_lys_synt_N"/>
</dbReference>
<evidence type="ECO:0000256" key="8">
    <source>
        <dbReference type="HAMAP-Rule" id="MF_01161"/>
    </source>
</evidence>
<evidence type="ECO:0000313" key="11">
    <source>
        <dbReference type="Proteomes" id="UP000282311"/>
    </source>
</evidence>
<dbReference type="Gene3D" id="3.30.465.60">
    <property type="match status" value="1"/>
</dbReference>